<gene>
    <name evidence="2" type="ORF">F1599_02675</name>
</gene>
<evidence type="ECO:0000313" key="3">
    <source>
        <dbReference type="Proteomes" id="UP000324324"/>
    </source>
</evidence>
<dbReference type="GO" id="GO:0003700">
    <property type="term" value="F:DNA-binding transcription factor activity"/>
    <property type="evidence" value="ECO:0007669"/>
    <property type="project" value="InterPro"/>
</dbReference>
<dbReference type="RefSeq" id="WP_149320179.1">
    <property type="nucleotide sequence ID" value="NZ_CP080294.1"/>
</dbReference>
<dbReference type="PANTHER" id="PTHR33164:SF43">
    <property type="entry name" value="HTH-TYPE TRANSCRIPTIONAL REPRESSOR YETL"/>
    <property type="match status" value="1"/>
</dbReference>
<dbReference type="PANTHER" id="PTHR33164">
    <property type="entry name" value="TRANSCRIPTIONAL REGULATOR, MARR FAMILY"/>
    <property type="match status" value="1"/>
</dbReference>
<dbReference type="Proteomes" id="UP000324324">
    <property type="component" value="Unassembled WGS sequence"/>
</dbReference>
<evidence type="ECO:0000259" key="1">
    <source>
        <dbReference type="PROSITE" id="PS50995"/>
    </source>
</evidence>
<organism evidence="2 3">
    <name type="scientific">Cupriavidus cauae</name>
    <dbReference type="NCBI Taxonomy" id="2608999"/>
    <lineage>
        <taxon>Bacteria</taxon>
        <taxon>Pseudomonadati</taxon>
        <taxon>Pseudomonadota</taxon>
        <taxon>Betaproteobacteria</taxon>
        <taxon>Burkholderiales</taxon>
        <taxon>Burkholderiaceae</taxon>
        <taxon>Cupriavidus</taxon>
    </lineage>
</organism>
<name>A0A5M8B7T5_9BURK</name>
<dbReference type="EMBL" id="VWRN01000011">
    <property type="protein sequence ID" value="KAA6131082.1"/>
    <property type="molecule type" value="Genomic_DNA"/>
</dbReference>
<dbReference type="Gene3D" id="1.10.10.10">
    <property type="entry name" value="Winged helix-like DNA-binding domain superfamily/Winged helix DNA-binding domain"/>
    <property type="match status" value="1"/>
</dbReference>
<dbReference type="AlphaFoldDB" id="A0A5M8B7T5"/>
<feature type="domain" description="HTH marR-type" evidence="1">
    <location>
        <begin position="13"/>
        <end position="150"/>
    </location>
</feature>
<dbReference type="GO" id="GO:0006950">
    <property type="term" value="P:response to stress"/>
    <property type="evidence" value="ECO:0007669"/>
    <property type="project" value="TreeGrafter"/>
</dbReference>
<comment type="caution">
    <text evidence="2">The sequence shown here is derived from an EMBL/GenBank/DDBJ whole genome shotgun (WGS) entry which is preliminary data.</text>
</comment>
<protein>
    <submittedName>
        <fullName evidence="2">Winged helix-turn-helix transcriptional regulator</fullName>
    </submittedName>
</protein>
<dbReference type="InterPro" id="IPR039422">
    <property type="entry name" value="MarR/SlyA-like"/>
</dbReference>
<dbReference type="SUPFAM" id="SSF46785">
    <property type="entry name" value="Winged helix' DNA-binding domain"/>
    <property type="match status" value="1"/>
</dbReference>
<reference evidence="2 3" key="1">
    <citation type="submission" date="2019-09" db="EMBL/GenBank/DDBJ databases">
        <title>Isolation of a novel species in the genus Cupriavidus from patients with sepsis using whole genome sequencing.</title>
        <authorList>
            <person name="Kweon O.J."/>
            <person name="Lee M.-K."/>
        </authorList>
    </citation>
    <scope>NUCLEOTIDE SEQUENCE [LARGE SCALE GENOMIC DNA]</scope>
    <source>
        <strain evidence="2 3">MKL-01</strain>
    </source>
</reference>
<dbReference type="InterPro" id="IPR036390">
    <property type="entry name" value="WH_DNA-bd_sf"/>
</dbReference>
<evidence type="ECO:0000313" key="2">
    <source>
        <dbReference type="EMBL" id="KAA6131082.1"/>
    </source>
</evidence>
<dbReference type="InterPro" id="IPR000835">
    <property type="entry name" value="HTH_MarR-typ"/>
</dbReference>
<dbReference type="InterPro" id="IPR036388">
    <property type="entry name" value="WH-like_DNA-bd_sf"/>
</dbReference>
<sequence>MTQPRSPSATELAKQDFEALSDFRYQLRRFMRFSEDAVREEGLTVQQYLLLLHIRGFPGRDWASIGELAERLQAKQHGVVALVNRCEAAGLVKRKTNAADRRVVQVHLQPKGERCLNRLALLHRSELESLRHTFRISRLTAFNDDGVARG</sequence>
<accession>A0A5M8B7T5</accession>
<dbReference type="SMART" id="SM00347">
    <property type="entry name" value="HTH_MARR"/>
    <property type="match status" value="1"/>
</dbReference>
<proteinExistence type="predicted"/>
<keyword evidence="3" id="KW-1185">Reference proteome</keyword>
<dbReference type="PROSITE" id="PS50995">
    <property type="entry name" value="HTH_MARR_2"/>
    <property type="match status" value="1"/>
</dbReference>
<dbReference type="Pfam" id="PF12802">
    <property type="entry name" value="MarR_2"/>
    <property type="match status" value="1"/>
</dbReference>